<reference evidence="1 2" key="1">
    <citation type="submission" date="2013-12" db="EMBL/GenBank/DDBJ databases">
        <title>A Varibaculum cambriense genome reconstructed from a premature infant gut community with otherwise low bacterial novelty that shifts toward anaerobic metabolism during the third week of life.</title>
        <authorList>
            <person name="Brown C.T."/>
            <person name="Sharon I."/>
            <person name="Thomas B.C."/>
            <person name="Castelle C.J."/>
            <person name="Morowitz M.J."/>
            <person name="Banfield J.F."/>
        </authorList>
    </citation>
    <scope>NUCLEOTIDE SEQUENCE [LARGE SCALE GENOMIC DNA]</scope>
    <source>
        <strain evidence="2">DORA_12</strain>
    </source>
</reference>
<feature type="non-terminal residue" evidence="1">
    <location>
        <position position="1"/>
    </location>
</feature>
<dbReference type="EMBL" id="AZLV01000109">
    <property type="protein sequence ID" value="ETJ07198.1"/>
    <property type="molecule type" value="Genomic_DNA"/>
</dbReference>
<accession>W1VME6</accession>
<comment type="caution">
    <text evidence="1">The sequence shown here is derived from an EMBL/GenBank/DDBJ whole genome shotgun (WGS) entry which is preliminary data.</text>
</comment>
<evidence type="ECO:0000313" key="1">
    <source>
        <dbReference type="EMBL" id="ETJ07198.1"/>
    </source>
</evidence>
<sequence length="26" mass="2787">QEASVTHRPAPDVVRAAVETVLATLR</sequence>
<protein>
    <submittedName>
        <fullName evidence="1">Uncharacterized protein</fullName>
    </submittedName>
</protein>
<evidence type="ECO:0000313" key="2">
    <source>
        <dbReference type="Proteomes" id="UP000018852"/>
    </source>
</evidence>
<dbReference type="AlphaFoldDB" id="W1VME6"/>
<organism evidence="1 2">
    <name type="scientific">Actinomyces urogenitalis DORA_12</name>
    <dbReference type="NCBI Taxonomy" id="1403939"/>
    <lineage>
        <taxon>Bacteria</taxon>
        <taxon>Bacillati</taxon>
        <taxon>Actinomycetota</taxon>
        <taxon>Actinomycetes</taxon>
        <taxon>Actinomycetales</taxon>
        <taxon>Actinomycetaceae</taxon>
        <taxon>Actinomyces</taxon>
    </lineage>
</organism>
<proteinExistence type="predicted"/>
<gene>
    <name evidence="1" type="ORF">Q605_AUC00109G0004</name>
</gene>
<name>W1VME6_9ACTO</name>
<dbReference type="Proteomes" id="UP000018852">
    <property type="component" value="Unassembled WGS sequence"/>
</dbReference>